<dbReference type="EMBL" id="HG994360">
    <property type="protein sequence ID" value="CAF2087664.1"/>
    <property type="molecule type" value="Genomic_DNA"/>
</dbReference>
<feature type="transmembrane region" description="Helical" evidence="1">
    <location>
        <begin position="102"/>
        <end position="125"/>
    </location>
</feature>
<protein>
    <submittedName>
        <fullName evidence="2">(rape) hypothetical protein</fullName>
    </submittedName>
</protein>
<keyword evidence="1" id="KW-0472">Membrane</keyword>
<keyword evidence="1" id="KW-1133">Transmembrane helix</keyword>
<name>A0A816SN86_BRANA</name>
<gene>
    <name evidence="2" type="ORF">DARMORV10_A06P30000.1</name>
</gene>
<evidence type="ECO:0000313" key="2">
    <source>
        <dbReference type="EMBL" id="CAF2087664.1"/>
    </source>
</evidence>
<organism evidence="2">
    <name type="scientific">Brassica napus</name>
    <name type="common">Rape</name>
    <dbReference type="NCBI Taxonomy" id="3708"/>
    <lineage>
        <taxon>Eukaryota</taxon>
        <taxon>Viridiplantae</taxon>
        <taxon>Streptophyta</taxon>
        <taxon>Embryophyta</taxon>
        <taxon>Tracheophyta</taxon>
        <taxon>Spermatophyta</taxon>
        <taxon>Magnoliopsida</taxon>
        <taxon>eudicotyledons</taxon>
        <taxon>Gunneridae</taxon>
        <taxon>Pentapetalae</taxon>
        <taxon>rosids</taxon>
        <taxon>malvids</taxon>
        <taxon>Brassicales</taxon>
        <taxon>Brassicaceae</taxon>
        <taxon>Brassiceae</taxon>
        <taxon>Brassica</taxon>
    </lineage>
</organism>
<sequence>FLYSFSSKEFKIWCIYFTAFIPNSNFRQHLSFSKIVIFFLWSSTVGSHRQHSTVRLGNKRAHPLCLFQYLWFSSTLLCFYTISRHIIFCGMKNPKERHLNQFLLLQLHIVALPYGHLQFFAFPFLQLQFLPLSFGQLQFLVPCR</sequence>
<proteinExistence type="predicted"/>
<evidence type="ECO:0000256" key="1">
    <source>
        <dbReference type="SAM" id="Phobius"/>
    </source>
</evidence>
<reference evidence="2" key="1">
    <citation type="submission" date="2021-01" db="EMBL/GenBank/DDBJ databases">
        <authorList>
            <consortium name="Genoscope - CEA"/>
            <person name="William W."/>
        </authorList>
    </citation>
    <scope>NUCLEOTIDE SEQUENCE</scope>
</reference>
<dbReference type="Proteomes" id="UP001295469">
    <property type="component" value="Chromosome A06"/>
</dbReference>
<dbReference type="AlphaFoldDB" id="A0A816SN86"/>
<keyword evidence="1" id="KW-0812">Transmembrane</keyword>
<accession>A0A816SN86</accession>
<feature type="transmembrane region" description="Helical" evidence="1">
    <location>
        <begin position="61"/>
        <end position="82"/>
    </location>
</feature>
<feature type="non-terminal residue" evidence="2">
    <location>
        <position position="1"/>
    </location>
</feature>